<protein>
    <submittedName>
        <fullName evidence="1">30641_t:CDS:1</fullName>
    </submittedName>
</protein>
<dbReference type="Proteomes" id="UP000789920">
    <property type="component" value="Unassembled WGS sequence"/>
</dbReference>
<sequence length="47" mass="5310">IPLSLLYSLSLPTPALSEQLDILPTQLTSTYNNFHKKLNIQEITVLQ</sequence>
<comment type="caution">
    <text evidence="1">The sequence shown here is derived from an EMBL/GenBank/DDBJ whole genome shotgun (WGS) entry which is preliminary data.</text>
</comment>
<evidence type="ECO:0000313" key="1">
    <source>
        <dbReference type="EMBL" id="CAG8795377.1"/>
    </source>
</evidence>
<evidence type="ECO:0000313" key="2">
    <source>
        <dbReference type="Proteomes" id="UP000789920"/>
    </source>
</evidence>
<feature type="non-terminal residue" evidence="1">
    <location>
        <position position="47"/>
    </location>
</feature>
<organism evidence="1 2">
    <name type="scientific">Racocetra persica</name>
    <dbReference type="NCBI Taxonomy" id="160502"/>
    <lineage>
        <taxon>Eukaryota</taxon>
        <taxon>Fungi</taxon>
        <taxon>Fungi incertae sedis</taxon>
        <taxon>Mucoromycota</taxon>
        <taxon>Glomeromycotina</taxon>
        <taxon>Glomeromycetes</taxon>
        <taxon>Diversisporales</taxon>
        <taxon>Gigasporaceae</taxon>
        <taxon>Racocetra</taxon>
    </lineage>
</organism>
<gene>
    <name evidence="1" type="ORF">RPERSI_LOCUS19943</name>
</gene>
<dbReference type="EMBL" id="CAJVQC010055450">
    <property type="protein sequence ID" value="CAG8795377.1"/>
    <property type="molecule type" value="Genomic_DNA"/>
</dbReference>
<feature type="non-terminal residue" evidence="1">
    <location>
        <position position="1"/>
    </location>
</feature>
<name>A0ACA9RJB1_9GLOM</name>
<proteinExistence type="predicted"/>
<reference evidence="1" key="1">
    <citation type="submission" date="2021-06" db="EMBL/GenBank/DDBJ databases">
        <authorList>
            <person name="Kallberg Y."/>
            <person name="Tangrot J."/>
            <person name="Rosling A."/>
        </authorList>
    </citation>
    <scope>NUCLEOTIDE SEQUENCE</scope>
    <source>
        <strain evidence="1">MA461A</strain>
    </source>
</reference>
<accession>A0ACA9RJB1</accession>
<keyword evidence="2" id="KW-1185">Reference proteome</keyword>